<dbReference type="Pfam" id="PF00076">
    <property type="entry name" value="RRM_1"/>
    <property type="match status" value="1"/>
</dbReference>
<evidence type="ECO:0000313" key="5">
    <source>
        <dbReference type="Proteomes" id="UP000515697"/>
    </source>
</evidence>
<evidence type="ECO:0000256" key="2">
    <source>
        <dbReference type="SAM" id="MobiDB-lite"/>
    </source>
</evidence>
<gene>
    <name evidence="4" type="ORF">PVSEL_0903810</name>
</gene>
<evidence type="ECO:0000313" key="4">
    <source>
        <dbReference type="EMBL" id="CAD2104821.1"/>
    </source>
</evidence>
<feature type="compositionally biased region" description="Basic and acidic residues" evidence="2">
    <location>
        <begin position="94"/>
        <end position="106"/>
    </location>
</feature>
<dbReference type="SUPFAM" id="SSF54928">
    <property type="entry name" value="RNA-binding domain, RBD"/>
    <property type="match status" value="1"/>
</dbReference>
<dbReference type="VEuPathDB" id="PlasmoDB:PVPCR_0903820"/>
<dbReference type="GO" id="GO:0071011">
    <property type="term" value="C:precatalytic spliceosome"/>
    <property type="evidence" value="ECO:0007669"/>
    <property type="project" value="TreeGrafter"/>
</dbReference>
<dbReference type="Gene3D" id="3.30.70.330">
    <property type="match status" value="1"/>
</dbReference>
<organism evidence="4 5">
    <name type="scientific">Plasmodium vinckei</name>
    <dbReference type="NCBI Taxonomy" id="5860"/>
    <lineage>
        <taxon>Eukaryota</taxon>
        <taxon>Sar</taxon>
        <taxon>Alveolata</taxon>
        <taxon>Apicomplexa</taxon>
        <taxon>Aconoidasida</taxon>
        <taxon>Haemosporida</taxon>
        <taxon>Plasmodiidae</taxon>
        <taxon>Plasmodium</taxon>
        <taxon>Plasmodium (Vinckeia)</taxon>
    </lineage>
</organism>
<dbReference type="EMBL" id="LR865430">
    <property type="protein sequence ID" value="CAD2104821.1"/>
    <property type="molecule type" value="Genomic_DNA"/>
</dbReference>
<sequence>MKSTFYEPNENSSSDNMNEDFLNYPNFKKFIDNSNHNDNEHFEESRKYIHREITRTLNANSMKSYRNTEESHLQNSCHYKYATTNAEVQNKKEFSNNSKDDIELKRPKNYSNYGNYPNSNYNNCINYKNANSKNNNAVVLPGQKTHAIQNELIMIDHKNGINNGRKKNEISYEDGNKIVETLLNEKKNLLKHEFFYGESQENKRINQKIENFIFTNEEKLNYSTNNNECNKYEVNRNNDNIVENINMNVFNHNEFNNIKKNNNLVSTKDGEKMNNQNGNDNVDQHFNNQDIEKEYRDKNSYINDFKSKIPQNNSLNNAFNNAFSKGPNRDISNNINNNIGANNMNSYRMSGNNMYRYDTKNIMQINPKNIHEKRESCKIHRIENNPSKLKKYNNLKEIFYLNSNQRHFYPNIEHIKNKSEFFLRSNTDERIYANNMIYDDYFTIENLEKSDAKKECFRKGEYKNNSNHSKNINKNICSINNNSIINRNDNNIRNNHINNIDNINARKDNVLRINFCKGVHRKELISNKMKNINFMDKSNKIIRNNTKDDYFNENNVNELLMDDMNSEHSHMRKDYIYSSINTNEETSNISNDNLKDTFLLQNNNDILLQNANYIPQTLHSNDFIHTNENFMYNKDYSNDHINTHINNVQMDGIKIPNSLMKNVFSKKNTYQNKNDMNNFENYTLNERRDTHYVSCFMHDNNGNNGINNSISTDIVSALHSDANNAIYNDTNSVLLNVTDSEMHNAILSDNSNNITNAMSSGINNKNGGDNMLFLKQMSMFEDVNMNMPYDIMKSKDSTTIKVNEINENEDIVIKLFFGNLAPITTEKDMHTLFSNFGRCDSLIILKDRRSKSRGSGFVTFYNMKEAINAIKNLNNKIILSGAHKPLEVRFPENKEEKKLRTKLLNAAKWKGKKIAPSGCLPINTEDILNQNTINLNSSSNISAFNANDSSYFISENDNTSYIHKESNNWLYNNNDELGCSSVDQLGVTNVSSFYRQSEENMGFKSLENLNCGNNYSELQKTISETTNDTINGDYYNRFDYGHEKHRYNSFELKKEDNVSGDMNIDLLMQEKNYSNLLPQFLFDNKFSEKLGENSFEEMLDLFTYDSNNANNNNNSNNSDLGRKEFINKHILNENDDCTSNNIIMPDIALKPESMHGYQHIEMGKSANSISNSNMKISNTMAGNNNSTYANNYYVNNNCNMNRYANGEEEDYNNLCFSKACNKLEKRITHGDDAGMFLSSCIGTNCAFIDEKDRNYKDHYEGSESYIKEKLYERKTSNICNSSNSNITDKICQRDFQNIPEEVDDIVNEDNVINSIYESNKNCDGYNGYNNINVHSLGFKLSHLLRTNDDVLLKNNSNNTCSANSDQIENKENNIIISDYRKKRIEGKRDNNIYNMSDPNPNNLPNKLIDDNNKFNNNNFEINDNLSDEMLKNMISIYATNKSSIFTSHMFNYLNNVLCEINNALDIFNKFNVKDSIKNINDRKKFKK</sequence>
<dbReference type="VEuPathDB" id="PlasmoDB:PVVCY_0903760"/>
<evidence type="ECO:0000256" key="1">
    <source>
        <dbReference type="PROSITE-ProRule" id="PRU00176"/>
    </source>
</evidence>
<dbReference type="VEuPathDB" id="PlasmoDB:PVLDE_0903880"/>
<dbReference type="Proteomes" id="UP000515697">
    <property type="component" value="Chromosome PVSEL_09"/>
</dbReference>
<dbReference type="GO" id="GO:0003723">
    <property type="term" value="F:RNA binding"/>
    <property type="evidence" value="ECO:0007669"/>
    <property type="project" value="UniProtKB-UniRule"/>
</dbReference>
<feature type="domain" description="RRM" evidence="3">
    <location>
        <begin position="813"/>
        <end position="893"/>
    </location>
</feature>
<protein>
    <submittedName>
        <fullName evidence="4">RNA-binding protein, putative</fullName>
    </submittedName>
</protein>
<dbReference type="VEuPathDB" id="PlasmoDB:PVSEL_0903810"/>
<dbReference type="VEuPathDB" id="PlasmoDB:PVBDA_0903780"/>
<dbReference type="PANTHER" id="PTHR48030">
    <property type="entry name" value="SPLICING FACTOR 3B SUBUNIT 4"/>
    <property type="match status" value="1"/>
</dbReference>
<dbReference type="InterPro" id="IPR035979">
    <property type="entry name" value="RBD_domain_sf"/>
</dbReference>
<dbReference type="InterPro" id="IPR052084">
    <property type="entry name" value="SF3B4_spliceosome_assoc"/>
</dbReference>
<feature type="region of interest" description="Disordered" evidence="2">
    <location>
        <begin position="94"/>
        <end position="115"/>
    </location>
</feature>
<dbReference type="InterPro" id="IPR000504">
    <property type="entry name" value="RRM_dom"/>
</dbReference>
<dbReference type="GO" id="GO:0005730">
    <property type="term" value="C:nucleolus"/>
    <property type="evidence" value="ECO:0007669"/>
    <property type="project" value="TreeGrafter"/>
</dbReference>
<name>A0A6V7SZU3_PLAVN</name>
<evidence type="ECO:0000259" key="3">
    <source>
        <dbReference type="PROSITE" id="PS50102"/>
    </source>
</evidence>
<dbReference type="GO" id="GO:0048026">
    <property type="term" value="P:positive regulation of mRNA splicing, via spliceosome"/>
    <property type="evidence" value="ECO:0007669"/>
    <property type="project" value="TreeGrafter"/>
</dbReference>
<accession>A0A6V7SZU3</accession>
<proteinExistence type="predicted"/>
<dbReference type="PANTHER" id="PTHR48030:SF3">
    <property type="entry name" value="SPLICING FACTOR 3B SUBUNIT 4"/>
    <property type="match status" value="1"/>
</dbReference>
<keyword evidence="1" id="KW-0694">RNA-binding</keyword>
<dbReference type="SMART" id="SM00360">
    <property type="entry name" value="RRM"/>
    <property type="match status" value="1"/>
</dbReference>
<dbReference type="InterPro" id="IPR012677">
    <property type="entry name" value="Nucleotide-bd_a/b_plait_sf"/>
</dbReference>
<reference evidence="4 5" key="1">
    <citation type="submission" date="2020-08" db="EMBL/GenBank/DDBJ databases">
        <authorList>
            <person name="Ramaprasad A."/>
        </authorList>
    </citation>
    <scope>NUCLEOTIDE SEQUENCE [LARGE SCALE GENOMIC DNA]</scope>
</reference>
<dbReference type="PROSITE" id="PS50102">
    <property type="entry name" value="RRM"/>
    <property type="match status" value="1"/>
</dbReference>